<feature type="transmembrane region" description="Helical" evidence="1">
    <location>
        <begin position="20"/>
        <end position="39"/>
    </location>
</feature>
<evidence type="ECO:0000313" key="3">
    <source>
        <dbReference type="EMBL" id="MDQ7904154.1"/>
    </source>
</evidence>
<keyword evidence="4" id="KW-1185">Reference proteome</keyword>
<dbReference type="EMBL" id="JAVHUY010000005">
    <property type="protein sequence ID" value="MDQ7904154.1"/>
    <property type="molecule type" value="Genomic_DNA"/>
</dbReference>
<dbReference type="Proteomes" id="UP001230908">
    <property type="component" value="Unassembled WGS sequence"/>
</dbReference>
<keyword evidence="1" id="KW-1133">Transmembrane helix</keyword>
<keyword evidence="1" id="KW-0472">Membrane</keyword>
<organism evidence="3 4">
    <name type="scientific">Phytohabitans maris</name>
    <dbReference type="NCBI Taxonomy" id="3071409"/>
    <lineage>
        <taxon>Bacteria</taxon>
        <taxon>Bacillati</taxon>
        <taxon>Actinomycetota</taxon>
        <taxon>Actinomycetes</taxon>
        <taxon>Micromonosporales</taxon>
        <taxon>Micromonosporaceae</taxon>
    </lineage>
</organism>
<reference evidence="3 4" key="1">
    <citation type="submission" date="2023-08" db="EMBL/GenBank/DDBJ databases">
        <title>Phytohabitans sansha sp. nov., isolated from marine sediment.</title>
        <authorList>
            <person name="Zhao Y."/>
            <person name="Yi K."/>
        </authorList>
    </citation>
    <scope>NUCLEOTIDE SEQUENCE [LARGE SCALE GENOMIC DNA]</scope>
    <source>
        <strain evidence="3 4">ZYX-F-186</strain>
    </source>
</reference>
<comment type="caution">
    <text evidence="3">The sequence shown here is derived from an EMBL/GenBank/DDBJ whole genome shotgun (WGS) entry which is preliminary data.</text>
</comment>
<dbReference type="InterPro" id="IPR011053">
    <property type="entry name" value="Single_hybrid_motif"/>
</dbReference>
<dbReference type="SUPFAM" id="SSF51230">
    <property type="entry name" value="Single hybrid motif"/>
    <property type="match status" value="1"/>
</dbReference>
<dbReference type="RefSeq" id="WP_308711433.1">
    <property type="nucleotide sequence ID" value="NZ_JAVHUY010000005.1"/>
</dbReference>
<protein>
    <submittedName>
        <fullName evidence="3">HlyD family efflux transporter periplasmic adaptor subunit</fullName>
    </submittedName>
</protein>
<accession>A0ABU0ZAT8</accession>
<evidence type="ECO:0000313" key="4">
    <source>
        <dbReference type="Proteomes" id="UP001230908"/>
    </source>
</evidence>
<sequence length="231" mass="23473">MTRKVAELDEVVHLTTRRVWATLTAVLVLFGALVTWGLLARVESTVELDGMLVAGAGPTLVTAPAAATVVSSPQVGSAVQAGADLIVLDVAGERRVVTSPVAGAVSSVAVRPGSPVSGGEVLATVEPAGARLGAVLLLDAANMATVPTGTKVRGAGLSGRVTAVEPYPVRADDLAARFGQRSLPGDGQRLVRAVHVDLGLPARAGATLTPVRLDLVLGERRPADLLWHGGA</sequence>
<evidence type="ECO:0000259" key="2">
    <source>
        <dbReference type="Pfam" id="PF00364"/>
    </source>
</evidence>
<gene>
    <name evidence="3" type="ORF">RB614_06410</name>
</gene>
<dbReference type="Pfam" id="PF00364">
    <property type="entry name" value="Biotin_lipoyl"/>
    <property type="match status" value="1"/>
</dbReference>
<name>A0ABU0ZAT8_9ACTN</name>
<dbReference type="InterPro" id="IPR000089">
    <property type="entry name" value="Biotin_lipoyl"/>
</dbReference>
<evidence type="ECO:0000256" key="1">
    <source>
        <dbReference type="SAM" id="Phobius"/>
    </source>
</evidence>
<keyword evidence="1" id="KW-0812">Transmembrane</keyword>
<feature type="domain" description="Lipoyl-binding" evidence="2">
    <location>
        <begin position="61"/>
        <end position="124"/>
    </location>
</feature>
<dbReference type="Gene3D" id="2.40.50.100">
    <property type="match status" value="1"/>
</dbReference>
<proteinExistence type="predicted"/>